<protein>
    <recommendedName>
        <fullName evidence="5">MEDS domain-containing protein</fullName>
    </recommendedName>
</protein>
<dbReference type="Proteomes" id="UP000619244">
    <property type="component" value="Unassembled WGS sequence"/>
</dbReference>
<comment type="caution">
    <text evidence="3">The sequence shown here is derived from an EMBL/GenBank/DDBJ whole genome shotgun (WGS) entry which is preliminary data.</text>
</comment>
<dbReference type="AlphaFoldDB" id="A0A918NMD8"/>
<feature type="domain" description="MEDS" evidence="2">
    <location>
        <begin position="19"/>
        <end position="180"/>
    </location>
</feature>
<evidence type="ECO:0000259" key="1">
    <source>
        <dbReference type="Pfam" id="PF13466"/>
    </source>
</evidence>
<dbReference type="InterPro" id="IPR036513">
    <property type="entry name" value="STAS_dom_sf"/>
</dbReference>
<accession>A0A918NMD8</accession>
<reference evidence="3" key="1">
    <citation type="journal article" date="2014" name="Int. J. Syst. Evol. Microbiol.">
        <title>Complete genome sequence of Corynebacterium casei LMG S-19264T (=DSM 44701T), isolated from a smear-ripened cheese.</title>
        <authorList>
            <consortium name="US DOE Joint Genome Institute (JGI-PGF)"/>
            <person name="Walter F."/>
            <person name="Albersmeier A."/>
            <person name="Kalinowski J."/>
            <person name="Ruckert C."/>
        </authorList>
    </citation>
    <scope>NUCLEOTIDE SEQUENCE</scope>
    <source>
        <strain evidence="3">JCM 4790</strain>
    </source>
</reference>
<proteinExistence type="predicted"/>
<dbReference type="EMBL" id="BMVU01000018">
    <property type="protein sequence ID" value="GGX80856.1"/>
    <property type="molecule type" value="Genomic_DNA"/>
</dbReference>
<dbReference type="RefSeq" id="WP_190191537.1">
    <property type="nucleotide sequence ID" value="NZ_BMVU01000018.1"/>
</dbReference>
<gene>
    <name evidence="3" type="ORF">GCM10010358_38870</name>
</gene>
<reference evidence="3" key="2">
    <citation type="submission" date="2020-09" db="EMBL/GenBank/DDBJ databases">
        <authorList>
            <person name="Sun Q."/>
            <person name="Ohkuma M."/>
        </authorList>
    </citation>
    <scope>NUCLEOTIDE SEQUENCE</scope>
    <source>
        <strain evidence="3">JCM 4790</strain>
    </source>
</reference>
<keyword evidence="4" id="KW-1185">Reference proteome</keyword>
<evidence type="ECO:0000313" key="3">
    <source>
        <dbReference type="EMBL" id="GGX80856.1"/>
    </source>
</evidence>
<evidence type="ECO:0000313" key="4">
    <source>
        <dbReference type="Proteomes" id="UP000619244"/>
    </source>
</evidence>
<dbReference type="InterPro" id="IPR058548">
    <property type="entry name" value="MlaB-like_STAS"/>
</dbReference>
<organism evidence="3 4">
    <name type="scientific">Streptomyces minutiscleroticus</name>
    <dbReference type="NCBI Taxonomy" id="68238"/>
    <lineage>
        <taxon>Bacteria</taxon>
        <taxon>Bacillati</taxon>
        <taxon>Actinomycetota</taxon>
        <taxon>Actinomycetes</taxon>
        <taxon>Kitasatosporales</taxon>
        <taxon>Streptomycetaceae</taxon>
        <taxon>Streptomyces</taxon>
    </lineage>
</organism>
<dbReference type="Pfam" id="PF14417">
    <property type="entry name" value="MEDS"/>
    <property type="match status" value="1"/>
</dbReference>
<name>A0A918NMD8_9ACTN</name>
<dbReference type="Gene3D" id="3.30.750.24">
    <property type="entry name" value="STAS domain"/>
    <property type="match status" value="1"/>
</dbReference>
<dbReference type="Pfam" id="PF13466">
    <property type="entry name" value="STAS_2"/>
    <property type="match status" value="1"/>
</dbReference>
<evidence type="ECO:0008006" key="5">
    <source>
        <dbReference type="Google" id="ProtNLM"/>
    </source>
</evidence>
<dbReference type="SUPFAM" id="SSF52091">
    <property type="entry name" value="SpoIIaa-like"/>
    <property type="match status" value="1"/>
</dbReference>
<evidence type="ECO:0000259" key="2">
    <source>
        <dbReference type="Pfam" id="PF14417"/>
    </source>
</evidence>
<sequence length="294" mass="32467">MPVAVDAHTRAVEAMGLGDHAFAHYGDDDVRWEVPAAFTQLGLARGDKVIAMADPAVPHAQVLERLATWSPAAEEAVSRGHLEITSMRALIHPQRRFTAQRQISRLREETVRARREGYTGLRSVIDMAWVGDLDMDVEGVMHRETHADALFTDRHYAEICTYDRRRFTPKVLEAMRVGHPVVLLERPGELAVHHSVNGLHLIGDADLATAARFQAAVREALTGATGDGFLQLDLSRVCFLSMTCARALVHLLTDAAEHRRVEVHCSPFHARLLHKLGAGSLTQVALPPSEGRAR</sequence>
<feature type="domain" description="MlaB-like STAS" evidence="1">
    <location>
        <begin position="199"/>
        <end position="277"/>
    </location>
</feature>
<dbReference type="InterPro" id="IPR025847">
    <property type="entry name" value="MEDS_domain"/>
</dbReference>